<gene>
    <name evidence="1" type="ORF">PWF74_05170</name>
</gene>
<evidence type="ECO:0000313" key="2">
    <source>
        <dbReference type="Proteomes" id="UP001217324"/>
    </source>
</evidence>
<evidence type="ECO:0000313" key="1">
    <source>
        <dbReference type="EMBL" id="WEA14901.1"/>
    </source>
</evidence>
<evidence type="ECO:0008006" key="3">
    <source>
        <dbReference type="Google" id="ProtNLM"/>
    </source>
</evidence>
<protein>
    <recommendedName>
        <fullName evidence="3">Phage protein</fullName>
    </recommendedName>
</protein>
<organism evidence="1 2">
    <name type="scientific">Lactococcus garvieae</name>
    <dbReference type="NCBI Taxonomy" id="1363"/>
    <lineage>
        <taxon>Bacteria</taxon>
        <taxon>Bacillati</taxon>
        <taxon>Bacillota</taxon>
        <taxon>Bacilli</taxon>
        <taxon>Lactobacillales</taxon>
        <taxon>Streptococcaceae</taxon>
        <taxon>Lactococcus</taxon>
    </lineage>
</organism>
<dbReference type="AlphaFoldDB" id="A0AAX3NG23"/>
<dbReference type="Proteomes" id="UP001217324">
    <property type="component" value="Chromosome"/>
</dbReference>
<reference evidence="1" key="1">
    <citation type="submission" date="2023-02" db="EMBL/GenBank/DDBJ databases">
        <title>Comparative genomics and fermentation flavor characterization of five lactic acid bacteria reveal flavor biosynthesis metabolic pathways in fermented muskmelon puree.</title>
        <authorList>
            <person name="Yuan L."/>
            <person name="Li M."/>
            <person name="Xu X."/>
            <person name="Lao F."/>
            <person name="Wu J."/>
        </authorList>
    </citation>
    <scope>NUCLEOTIDE SEQUENCE</scope>
    <source>
        <strain evidence="1">Pa-2</strain>
    </source>
</reference>
<dbReference type="EMBL" id="CP118627">
    <property type="protein sequence ID" value="WEA14901.1"/>
    <property type="molecule type" value="Genomic_DNA"/>
</dbReference>
<sequence>MTETIKYGEFFELIFSGKRIEIKALNTNKANADDIISITAEVVDQNEAKEPVLDDGMFYEKDWALEIRAVVKKSRETGILGLNEYKKVIGEAQKLIDFMYENSENFIEKLGFED</sequence>
<proteinExistence type="predicted"/>
<dbReference type="RefSeq" id="WP_274978448.1">
    <property type="nucleotide sequence ID" value="NZ_CP118627.1"/>
</dbReference>
<accession>A0AAX3NG23</accession>
<name>A0AAX3NG23_9LACT</name>